<evidence type="ECO:0000313" key="7">
    <source>
        <dbReference type="EMBL" id="KAG2861983.1"/>
    </source>
</evidence>
<name>A0A329SWM8_9STRA</name>
<dbReference type="EMBL" id="MJFZ01000035">
    <property type="protein sequence ID" value="RAW41164.1"/>
    <property type="molecule type" value="Genomic_DNA"/>
</dbReference>
<protein>
    <recommendedName>
        <fullName evidence="14">Elicitin</fullName>
    </recommendedName>
</protein>
<feature type="chain" id="PRO_5039986081" description="Elicitin" evidence="6">
    <location>
        <begin position="20"/>
        <end position="140"/>
    </location>
</feature>
<dbReference type="OrthoDB" id="94259at2759"/>
<dbReference type="InterPro" id="IPR002200">
    <property type="entry name" value="Elicitin"/>
</dbReference>
<dbReference type="Proteomes" id="UP000251314">
    <property type="component" value="Unassembled WGS sequence"/>
</dbReference>
<evidence type="ECO:0000313" key="13">
    <source>
        <dbReference type="Proteomes" id="UP000251314"/>
    </source>
</evidence>
<evidence type="ECO:0000256" key="2">
    <source>
        <dbReference type="ARBA" id="ARBA00009544"/>
    </source>
</evidence>
<evidence type="ECO:0008006" key="14">
    <source>
        <dbReference type="Google" id="ProtNLM"/>
    </source>
</evidence>
<keyword evidence="5" id="KW-1015">Disulfide bond</keyword>
<dbReference type="EMBL" id="RCMG01000140">
    <property type="protein sequence ID" value="KAG2861983.1"/>
    <property type="molecule type" value="Genomic_DNA"/>
</dbReference>
<dbReference type="EMBL" id="RCML01000072">
    <property type="protein sequence ID" value="KAG2993411.1"/>
    <property type="molecule type" value="Genomic_DNA"/>
</dbReference>
<organism evidence="12 13">
    <name type="scientific">Phytophthora cactorum</name>
    <dbReference type="NCBI Taxonomy" id="29920"/>
    <lineage>
        <taxon>Eukaryota</taxon>
        <taxon>Sar</taxon>
        <taxon>Stramenopiles</taxon>
        <taxon>Oomycota</taxon>
        <taxon>Peronosporomycetes</taxon>
        <taxon>Peronosporales</taxon>
        <taxon>Peronosporaceae</taxon>
        <taxon>Phytophthora</taxon>
    </lineage>
</organism>
<gene>
    <name evidence="12" type="ORF">PC110_g2632</name>
    <name evidence="7" type="ORF">PC113_g6722</name>
    <name evidence="8" type="ORF">PC115_g6762</name>
    <name evidence="9" type="ORF">PC117_g7978</name>
    <name evidence="10" type="ORF">PC118_g4015</name>
    <name evidence="11" type="ORF">PC129_g4676</name>
</gene>
<reference evidence="7" key="2">
    <citation type="submission" date="2018-10" db="EMBL/GenBank/DDBJ databases">
        <title>Effector identification in a new, highly contiguous assembly of the strawberry crown rot pathogen Phytophthora cactorum.</title>
        <authorList>
            <person name="Armitage A.D."/>
            <person name="Nellist C.F."/>
            <person name="Bates H."/>
            <person name="Vickerstaff R.J."/>
            <person name="Harrison R.J."/>
        </authorList>
    </citation>
    <scope>NUCLEOTIDE SEQUENCE</scope>
    <source>
        <strain evidence="7">15-7</strain>
        <strain evidence="8">4032</strain>
        <strain evidence="9">4040</strain>
        <strain evidence="10">P415</strain>
        <strain evidence="11">P421</strain>
    </source>
</reference>
<dbReference type="Proteomes" id="UP000736787">
    <property type="component" value="Unassembled WGS sequence"/>
</dbReference>
<dbReference type="EMBL" id="RCMI01000154">
    <property type="protein sequence ID" value="KAG2929703.1"/>
    <property type="molecule type" value="Genomic_DNA"/>
</dbReference>
<proteinExistence type="inferred from homology"/>
<comment type="similarity">
    <text evidence="2">Belongs to the elicitin family.</text>
</comment>
<keyword evidence="6" id="KW-0732">Signal</keyword>
<evidence type="ECO:0000256" key="4">
    <source>
        <dbReference type="ARBA" id="ARBA00022978"/>
    </source>
</evidence>
<dbReference type="Proteomes" id="UP000774804">
    <property type="component" value="Unassembled WGS sequence"/>
</dbReference>
<sequence>MASFLTRVLILLPVITVHCSSPRNAAACYREKLLSALSPLKLNSNYSTCQTNLKSKQSLCDSKACKALIAPLASPDLPSCTVSKTSRSYNPVVLNNITTAICDDTDPFSLFGRLVYQHIMEEVLQLMQGSASGPWSVVSA</sequence>
<dbReference type="EMBL" id="RCMK01000168">
    <property type="protein sequence ID" value="KAG2946012.1"/>
    <property type="molecule type" value="Genomic_DNA"/>
</dbReference>
<evidence type="ECO:0000256" key="3">
    <source>
        <dbReference type="ARBA" id="ARBA00022525"/>
    </source>
</evidence>
<dbReference type="Proteomes" id="UP000697107">
    <property type="component" value="Unassembled WGS sequence"/>
</dbReference>
<dbReference type="EMBL" id="RCMV01000104">
    <property type="protein sequence ID" value="KAG3224669.1"/>
    <property type="molecule type" value="Genomic_DNA"/>
</dbReference>
<comment type="subcellular location">
    <subcellularLocation>
        <location evidence="1">Secreted</location>
    </subcellularLocation>
</comment>
<feature type="signal peptide" evidence="6">
    <location>
        <begin position="1"/>
        <end position="19"/>
    </location>
</feature>
<keyword evidence="4" id="KW-0928">Hypersensitive response elicitation</keyword>
<evidence type="ECO:0000256" key="5">
    <source>
        <dbReference type="ARBA" id="ARBA00023157"/>
    </source>
</evidence>
<dbReference type="SUPFAM" id="SSF48647">
    <property type="entry name" value="Fungal elicitin"/>
    <property type="match status" value="1"/>
</dbReference>
<dbReference type="VEuPathDB" id="FungiDB:PC110_g2632"/>
<dbReference type="AlphaFoldDB" id="A0A329SWM8"/>
<evidence type="ECO:0000313" key="12">
    <source>
        <dbReference type="EMBL" id="RAW41164.1"/>
    </source>
</evidence>
<accession>A0A329SWM8</accession>
<evidence type="ECO:0000256" key="6">
    <source>
        <dbReference type="SAM" id="SignalP"/>
    </source>
</evidence>
<evidence type="ECO:0000313" key="9">
    <source>
        <dbReference type="EMBL" id="KAG2946012.1"/>
    </source>
</evidence>
<dbReference type="SMART" id="SM01187">
    <property type="entry name" value="Elicitin"/>
    <property type="match status" value="1"/>
</dbReference>
<dbReference type="Proteomes" id="UP000735874">
    <property type="component" value="Unassembled WGS sequence"/>
</dbReference>
<comment type="caution">
    <text evidence="12">The sequence shown here is derived from an EMBL/GenBank/DDBJ whole genome shotgun (WGS) entry which is preliminary data.</text>
</comment>
<dbReference type="InterPro" id="IPR036470">
    <property type="entry name" value="Elicitin_sf"/>
</dbReference>
<evidence type="ECO:0000313" key="8">
    <source>
        <dbReference type="EMBL" id="KAG2929703.1"/>
    </source>
</evidence>
<evidence type="ECO:0000313" key="11">
    <source>
        <dbReference type="EMBL" id="KAG3224669.1"/>
    </source>
</evidence>
<keyword evidence="3" id="KW-0964">Secreted</keyword>
<dbReference type="GO" id="GO:0005576">
    <property type="term" value="C:extracellular region"/>
    <property type="evidence" value="ECO:0007669"/>
    <property type="project" value="UniProtKB-SubCell"/>
</dbReference>
<reference evidence="12 13" key="1">
    <citation type="submission" date="2018-01" db="EMBL/GenBank/DDBJ databases">
        <title>Draft genome of the strawberry crown rot pathogen Phytophthora cactorum.</title>
        <authorList>
            <person name="Armitage A.D."/>
            <person name="Lysoe E."/>
            <person name="Nellist C.F."/>
            <person name="Harrison R.J."/>
            <person name="Brurberg M.B."/>
        </authorList>
    </citation>
    <scope>NUCLEOTIDE SEQUENCE [LARGE SCALE GENOMIC DNA]</scope>
    <source>
        <strain evidence="12 13">10300</strain>
    </source>
</reference>
<evidence type="ECO:0000256" key="1">
    <source>
        <dbReference type="ARBA" id="ARBA00004613"/>
    </source>
</evidence>
<keyword evidence="13" id="KW-1185">Reference proteome</keyword>
<dbReference type="Proteomes" id="UP000760860">
    <property type="component" value="Unassembled WGS sequence"/>
</dbReference>
<dbReference type="GO" id="GO:0052040">
    <property type="term" value="P:symbiont-mediated perturbation of host programmed cell death"/>
    <property type="evidence" value="ECO:0007669"/>
    <property type="project" value="UniProtKB-KW"/>
</dbReference>
<evidence type="ECO:0000313" key="10">
    <source>
        <dbReference type="EMBL" id="KAG2993411.1"/>
    </source>
</evidence>